<dbReference type="Proteomes" id="UP000242381">
    <property type="component" value="Unassembled WGS sequence"/>
</dbReference>
<dbReference type="EMBL" id="KV921454">
    <property type="protein sequence ID" value="ORE14764.1"/>
    <property type="molecule type" value="Genomic_DNA"/>
</dbReference>
<accession>A0A1X0RS10</accession>
<proteinExistence type="predicted"/>
<organism evidence="2 3">
    <name type="scientific">Rhizopus microsporus</name>
    <dbReference type="NCBI Taxonomy" id="58291"/>
    <lineage>
        <taxon>Eukaryota</taxon>
        <taxon>Fungi</taxon>
        <taxon>Fungi incertae sedis</taxon>
        <taxon>Mucoromycota</taxon>
        <taxon>Mucoromycotina</taxon>
        <taxon>Mucoromycetes</taxon>
        <taxon>Mucorales</taxon>
        <taxon>Mucorineae</taxon>
        <taxon>Rhizopodaceae</taxon>
        <taxon>Rhizopus</taxon>
    </lineage>
</organism>
<sequence length="78" mass="9163">MFFIKTKKTRVVSCSKLVVTLKSKARAQPRFFIVLSNFTLVVPTITYQHDLPLSMKQQADYQQESLKRDIRSSKTRHF</sequence>
<keyword evidence="1" id="KW-0812">Transmembrane</keyword>
<reference evidence="2 3" key="1">
    <citation type="journal article" date="2016" name="Proc. Natl. Acad. Sci. U.S.A.">
        <title>Lipid metabolic changes in an early divergent fungus govern the establishment of a mutualistic symbiosis with endobacteria.</title>
        <authorList>
            <person name="Lastovetsky O.A."/>
            <person name="Gaspar M.L."/>
            <person name="Mondo S.J."/>
            <person name="LaButti K.M."/>
            <person name="Sandor L."/>
            <person name="Grigoriev I.V."/>
            <person name="Henry S.A."/>
            <person name="Pawlowska T.E."/>
        </authorList>
    </citation>
    <scope>NUCLEOTIDE SEQUENCE [LARGE SCALE GENOMIC DNA]</scope>
    <source>
        <strain evidence="2 3">ATCC 11559</strain>
    </source>
</reference>
<evidence type="ECO:0000313" key="3">
    <source>
        <dbReference type="Proteomes" id="UP000242381"/>
    </source>
</evidence>
<name>A0A1X0RS10_RHIZD</name>
<protein>
    <submittedName>
        <fullName evidence="2">Uncharacterized protein</fullName>
    </submittedName>
</protein>
<keyword evidence="1" id="KW-1133">Transmembrane helix</keyword>
<dbReference type="AlphaFoldDB" id="A0A1X0RS10"/>
<evidence type="ECO:0000313" key="2">
    <source>
        <dbReference type="EMBL" id="ORE14764.1"/>
    </source>
</evidence>
<feature type="transmembrane region" description="Helical" evidence="1">
    <location>
        <begin position="31"/>
        <end position="49"/>
    </location>
</feature>
<evidence type="ECO:0000256" key="1">
    <source>
        <dbReference type="SAM" id="Phobius"/>
    </source>
</evidence>
<keyword evidence="1" id="KW-0472">Membrane</keyword>
<gene>
    <name evidence="2" type="ORF">BCV71DRAFT_44073</name>
</gene>